<dbReference type="GO" id="GO:0004519">
    <property type="term" value="F:endonuclease activity"/>
    <property type="evidence" value="ECO:0007669"/>
    <property type="project" value="InterPro"/>
</dbReference>
<dbReference type="InterPro" id="IPR049271">
    <property type="entry name" value="DUF6862"/>
</dbReference>
<evidence type="ECO:0000256" key="4">
    <source>
        <dbReference type="ARBA" id="ARBA00023026"/>
    </source>
</evidence>
<proteinExistence type="predicted"/>
<feature type="domain" description="VENN motif-containing" evidence="5">
    <location>
        <begin position="97"/>
        <end position="146"/>
    </location>
</feature>
<keyword evidence="4" id="KW-0843">Virulence</keyword>
<dbReference type="CDD" id="cd20686">
    <property type="entry name" value="CdiA-CT_Ec-like"/>
    <property type="match status" value="1"/>
</dbReference>
<evidence type="ECO:0000259" key="5">
    <source>
        <dbReference type="Pfam" id="PF04829"/>
    </source>
</evidence>
<dbReference type="InterPro" id="IPR006914">
    <property type="entry name" value="VENN_dom"/>
</dbReference>
<name>E5BAW1_ERWAM</name>
<keyword evidence="3" id="KW-1266">Target cell cytoplasm</keyword>
<organism evidence="8">
    <name type="scientific">Erwinia amylovora ATCC BAA-2158</name>
    <dbReference type="NCBI Taxonomy" id="889211"/>
    <lineage>
        <taxon>Bacteria</taxon>
        <taxon>Pseudomonadati</taxon>
        <taxon>Pseudomonadota</taxon>
        <taxon>Gammaproteobacteria</taxon>
        <taxon>Enterobacterales</taxon>
        <taxon>Erwiniaceae</taxon>
        <taxon>Erwinia</taxon>
    </lineage>
</organism>
<evidence type="ECO:0000256" key="3">
    <source>
        <dbReference type="ARBA" id="ARBA00022913"/>
    </source>
</evidence>
<evidence type="ECO:0000259" key="6">
    <source>
        <dbReference type="Pfam" id="PF14436"/>
    </source>
</evidence>
<sequence length="459" mass="47867">MQQAIQAATAAVQGLAGGNIGAAIAGGAAPYLAEVIHKMTEDKTVPGGINVAANLMAHAVVGAVVAQASGHSALAGAAGATAGEFIAQQLYPGTDRNQLTEEQKQTVSTLGTLAAGLAGGLTGGSAADTVAGAQAGKNAVENNWLSVSEKTELEIAKQKLQNSKDPAERESAQKKVAELTELDISRDKKVIEACGNGKAGSAGCAGARLEVIAAKGGYETGQYNNKVSEMYPDAYGKIVNLLNITSVDAQNQQQVKDAMVNYAMEQLNVDKATAQNYVETYDGMQMIASSLKPVLGAAVVSKLGVLTKDVVVYPAGINFRVDQPKHLATVDGFTQKNGISGGHNANAFYDAAKEYNVKIVSDTPTGVKGISEVKYLIPTKDRAGNLTGNYKTTPETKTIYDPKIFSDQKILKLGQQAAANGYREAMNSPNGTANVVSGGISFRIYVDKNTGIVRNFHPN</sequence>
<dbReference type="GO" id="GO:0090729">
    <property type="term" value="F:toxin activity"/>
    <property type="evidence" value="ECO:0007669"/>
    <property type="project" value="UniProtKB-KW"/>
</dbReference>
<feature type="domain" description="DUF6862" evidence="7">
    <location>
        <begin position="151"/>
        <end position="220"/>
    </location>
</feature>
<dbReference type="Pfam" id="PF14436">
    <property type="entry name" value="EndoU_bacteria"/>
    <property type="match status" value="1"/>
</dbReference>
<evidence type="ECO:0000313" key="8">
    <source>
        <dbReference type="EMBL" id="CBX82618.1"/>
    </source>
</evidence>
<keyword evidence="2" id="KW-0800">Toxin</keyword>
<protein>
    <submittedName>
        <fullName evidence="8">Uncharacterized protein</fullName>
    </submittedName>
</protein>
<feature type="domain" description="Bacterial EndoU nuclease" evidence="6">
    <location>
        <begin position="334"/>
        <end position="458"/>
    </location>
</feature>
<dbReference type="Pfam" id="PF21726">
    <property type="entry name" value="DUF6862"/>
    <property type="match status" value="1"/>
</dbReference>
<gene>
    <name evidence="8" type="ORF">EAIL5_3798</name>
</gene>
<dbReference type="AlphaFoldDB" id="E5BAW1"/>
<comment type="subcellular location">
    <subcellularLocation>
        <location evidence="1">Target cell</location>
        <location evidence="1">Target cell cytoplasm</location>
    </subcellularLocation>
</comment>
<accession>E5BAW1</accession>
<dbReference type="Pfam" id="PF04829">
    <property type="entry name" value="PT-VENN"/>
    <property type="match status" value="1"/>
</dbReference>
<dbReference type="InterPro" id="IPR029501">
    <property type="entry name" value="EndoU_bac"/>
</dbReference>
<evidence type="ECO:0000256" key="2">
    <source>
        <dbReference type="ARBA" id="ARBA00022656"/>
    </source>
</evidence>
<evidence type="ECO:0000256" key="1">
    <source>
        <dbReference type="ARBA" id="ARBA00004219"/>
    </source>
</evidence>
<evidence type="ECO:0000259" key="7">
    <source>
        <dbReference type="Pfam" id="PF21726"/>
    </source>
</evidence>
<dbReference type="EMBL" id="FR719199">
    <property type="protein sequence ID" value="CBX82618.1"/>
    <property type="molecule type" value="Genomic_DNA"/>
</dbReference>
<reference evidence="8" key="1">
    <citation type="journal article" date="2011" name="J. Bacteriol.">
        <title>Genome Sequence of an Erwinia amylovora Strain with Pathogenicity Restricted to Rubus Plants.</title>
        <authorList>
            <person name="Powney R."/>
            <person name="Smits T.H."/>
            <person name="Sawbridge T."/>
            <person name="Frey B."/>
            <person name="Blom J."/>
            <person name="Frey J.E."/>
            <person name="Plummer K.M."/>
            <person name="Beer S.V."/>
            <person name="Luck J."/>
            <person name="Duffy B."/>
            <person name="Rodoni B."/>
        </authorList>
    </citation>
    <scope>NUCLEOTIDE SEQUENCE</scope>
    <source>
        <strain evidence="8">ATCC BAA-2158</strain>
    </source>
</reference>